<accession>A0ABP9X7Z8</accession>
<dbReference type="PRINTS" id="PR00502">
    <property type="entry name" value="NUDIXFAMILY"/>
</dbReference>
<gene>
    <name evidence="5" type="primary">rppH_2</name>
    <name evidence="5" type="ORF">Hgul01_04365</name>
</gene>
<comment type="similarity">
    <text evidence="3">Belongs to the Nudix hydrolase family.</text>
</comment>
<dbReference type="PANTHER" id="PTHR43046:SF14">
    <property type="entry name" value="MUTT_NUDIX FAMILY PROTEIN"/>
    <property type="match status" value="1"/>
</dbReference>
<dbReference type="SUPFAM" id="SSF55811">
    <property type="entry name" value="Nudix"/>
    <property type="match status" value="1"/>
</dbReference>
<comment type="cofactor">
    <cofactor evidence="1">
        <name>Mg(2+)</name>
        <dbReference type="ChEBI" id="CHEBI:18420"/>
    </cofactor>
</comment>
<evidence type="ECO:0000259" key="4">
    <source>
        <dbReference type="PROSITE" id="PS51462"/>
    </source>
</evidence>
<dbReference type="EMBL" id="BAABRU010000020">
    <property type="protein sequence ID" value="GAA5530546.1"/>
    <property type="molecule type" value="Genomic_DNA"/>
</dbReference>
<protein>
    <submittedName>
        <fullName evidence="5">RNA pyrophosphohydrolase</fullName>
    </submittedName>
</protein>
<dbReference type="InterPro" id="IPR020084">
    <property type="entry name" value="NUDIX_hydrolase_CS"/>
</dbReference>
<name>A0ABP9X7Z8_9CHLR</name>
<reference evidence="5 6" key="1">
    <citation type="submission" date="2024-02" db="EMBL/GenBank/DDBJ databases">
        <title>Herpetosiphon gulosus NBRC 112829.</title>
        <authorList>
            <person name="Ichikawa N."/>
            <person name="Katano-Makiyama Y."/>
            <person name="Hidaka K."/>
        </authorList>
    </citation>
    <scope>NUCLEOTIDE SEQUENCE [LARGE SCALE GENOMIC DNA]</scope>
    <source>
        <strain evidence="5 6">NBRC 112829</strain>
    </source>
</reference>
<dbReference type="InterPro" id="IPR000086">
    <property type="entry name" value="NUDIX_hydrolase_dom"/>
</dbReference>
<dbReference type="InterPro" id="IPR020476">
    <property type="entry name" value="Nudix_hydrolase"/>
</dbReference>
<keyword evidence="6" id="KW-1185">Reference proteome</keyword>
<dbReference type="Gene3D" id="3.90.79.10">
    <property type="entry name" value="Nucleoside Triphosphate Pyrophosphohydrolase"/>
    <property type="match status" value="1"/>
</dbReference>
<dbReference type="PANTHER" id="PTHR43046">
    <property type="entry name" value="GDP-MANNOSE MANNOSYL HYDROLASE"/>
    <property type="match status" value="1"/>
</dbReference>
<comment type="caution">
    <text evidence="5">The sequence shown here is derived from an EMBL/GenBank/DDBJ whole genome shotgun (WGS) entry which is preliminary data.</text>
</comment>
<organism evidence="5 6">
    <name type="scientific">Herpetosiphon gulosus</name>
    <dbReference type="NCBI Taxonomy" id="1973496"/>
    <lineage>
        <taxon>Bacteria</taxon>
        <taxon>Bacillati</taxon>
        <taxon>Chloroflexota</taxon>
        <taxon>Chloroflexia</taxon>
        <taxon>Herpetosiphonales</taxon>
        <taxon>Herpetosiphonaceae</taxon>
        <taxon>Herpetosiphon</taxon>
    </lineage>
</organism>
<sequence>MTKIHPPSHRVAAFAIIFSSNGAVLLSRRAESGWWNLPGGGVEAHESVSEGIIREVREETGLEVAVTRLVGVYSKPQKHEVVLTFECHVLGGELQITEESSEHQWFAPDQLPTEHFLPKHRERVLDALSNQPAAILRDQRSPSVGDHQSNHNQ</sequence>
<dbReference type="Proteomes" id="UP001428290">
    <property type="component" value="Unassembled WGS sequence"/>
</dbReference>
<proteinExistence type="inferred from homology"/>
<dbReference type="PROSITE" id="PS51462">
    <property type="entry name" value="NUDIX"/>
    <property type="match status" value="1"/>
</dbReference>
<evidence type="ECO:0000256" key="3">
    <source>
        <dbReference type="RuleBase" id="RU003476"/>
    </source>
</evidence>
<dbReference type="Pfam" id="PF00293">
    <property type="entry name" value="NUDIX"/>
    <property type="match status" value="1"/>
</dbReference>
<dbReference type="RefSeq" id="WP_345724147.1">
    <property type="nucleotide sequence ID" value="NZ_BAABRU010000020.1"/>
</dbReference>
<evidence type="ECO:0000256" key="2">
    <source>
        <dbReference type="ARBA" id="ARBA00022801"/>
    </source>
</evidence>
<dbReference type="InterPro" id="IPR015797">
    <property type="entry name" value="NUDIX_hydrolase-like_dom_sf"/>
</dbReference>
<feature type="domain" description="Nudix hydrolase" evidence="4">
    <location>
        <begin position="8"/>
        <end position="130"/>
    </location>
</feature>
<evidence type="ECO:0000313" key="6">
    <source>
        <dbReference type="Proteomes" id="UP001428290"/>
    </source>
</evidence>
<evidence type="ECO:0000313" key="5">
    <source>
        <dbReference type="EMBL" id="GAA5530546.1"/>
    </source>
</evidence>
<dbReference type="PROSITE" id="PS00893">
    <property type="entry name" value="NUDIX_BOX"/>
    <property type="match status" value="1"/>
</dbReference>
<evidence type="ECO:0000256" key="1">
    <source>
        <dbReference type="ARBA" id="ARBA00001946"/>
    </source>
</evidence>
<keyword evidence="2 3" id="KW-0378">Hydrolase</keyword>